<proteinExistence type="predicted"/>
<dbReference type="EMBL" id="GBRH01189475">
    <property type="protein sequence ID" value="JAE08421.1"/>
    <property type="molecule type" value="Transcribed_RNA"/>
</dbReference>
<protein>
    <submittedName>
        <fullName evidence="1">Uncharacterized protein</fullName>
    </submittedName>
</protein>
<reference evidence="1" key="1">
    <citation type="submission" date="2014-09" db="EMBL/GenBank/DDBJ databases">
        <authorList>
            <person name="Magalhaes I.L.F."/>
            <person name="Oliveira U."/>
            <person name="Santos F.R."/>
            <person name="Vidigal T.H.D.A."/>
            <person name="Brescovit A.D."/>
            <person name="Santos A.J."/>
        </authorList>
    </citation>
    <scope>NUCLEOTIDE SEQUENCE</scope>
    <source>
        <tissue evidence="1">Shoot tissue taken approximately 20 cm above the soil surface</tissue>
    </source>
</reference>
<evidence type="ECO:0000313" key="1">
    <source>
        <dbReference type="EMBL" id="JAE08421.1"/>
    </source>
</evidence>
<reference evidence="1" key="2">
    <citation type="journal article" date="2015" name="Data Brief">
        <title>Shoot transcriptome of the giant reed, Arundo donax.</title>
        <authorList>
            <person name="Barrero R.A."/>
            <person name="Guerrero F.D."/>
            <person name="Moolhuijzen P."/>
            <person name="Goolsby J.A."/>
            <person name="Tidwell J."/>
            <person name="Bellgard S.E."/>
            <person name="Bellgard M.I."/>
        </authorList>
    </citation>
    <scope>NUCLEOTIDE SEQUENCE</scope>
    <source>
        <tissue evidence="1">Shoot tissue taken approximately 20 cm above the soil surface</tissue>
    </source>
</reference>
<sequence length="55" mass="6701">MQMQQRLAQHQFWRSVFLVCTIRTSSYYLFHSCFKCNIYLDYTSIVLSNINIFLK</sequence>
<name>A0A0A9FE57_ARUDO</name>
<organism evidence="1">
    <name type="scientific">Arundo donax</name>
    <name type="common">Giant reed</name>
    <name type="synonym">Donax arundinaceus</name>
    <dbReference type="NCBI Taxonomy" id="35708"/>
    <lineage>
        <taxon>Eukaryota</taxon>
        <taxon>Viridiplantae</taxon>
        <taxon>Streptophyta</taxon>
        <taxon>Embryophyta</taxon>
        <taxon>Tracheophyta</taxon>
        <taxon>Spermatophyta</taxon>
        <taxon>Magnoliopsida</taxon>
        <taxon>Liliopsida</taxon>
        <taxon>Poales</taxon>
        <taxon>Poaceae</taxon>
        <taxon>PACMAD clade</taxon>
        <taxon>Arundinoideae</taxon>
        <taxon>Arundineae</taxon>
        <taxon>Arundo</taxon>
    </lineage>
</organism>
<dbReference type="AlphaFoldDB" id="A0A0A9FE57"/>
<accession>A0A0A9FE57</accession>